<proteinExistence type="predicted"/>
<evidence type="ECO:0000313" key="1">
    <source>
        <dbReference type="EMBL" id="SES39297.1"/>
    </source>
</evidence>
<evidence type="ECO:0000313" key="2">
    <source>
        <dbReference type="Proteomes" id="UP000198885"/>
    </source>
</evidence>
<reference evidence="1 2" key="1">
    <citation type="submission" date="2016-10" db="EMBL/GenBank/DDBJ databases">
        <authorList>
            <person name="de Groot N.N."/>
        </authorList>
    </citation>
    <scope>NUCLEOTIDE SEQUENCE [LARGE SCALE GENOMIC DNA]</scope>
    <source>
        <strain evidence="1 2">DSM 23042</strain>
    </source>
</reference>
<accession>A0A1H9X060</accession>
<gene>
    <name evidence="1" type="ORF">SAMN04490244_11539</name>
</gene>
<protein>
    <recommendedName>
        <fullName evidence="3">Sulfotransferase family protein</fullName>
    </recommendedName>
</protein>
<sequence length="394" mass="44858">MKCILHIGTEKTGTTLIQKWIYSNEESLSRQGVALTKTAGHPNNRMLAAMFQRNLDDYLRMIGVTDEAGRKASFETFRANFRDEVEALSKDHHTVVLTSEHMQSRLKTHEEVAELATFIGEFFTDVEVVCYFREQSQFRRSLYSTALKSGKAISFQKFHADPFKYRHYYDYEFIMDKWVTAFGAGSVSPVMFDRNKMRHGDIRKDFIERTMPDVDLGGLLYDVSSENESLSALQSVAVRLINERHPKFIKNQANSLRNRMVRSVIGAAHLKRGSVSDGRSEEIFNGFAESNRRFFGKYFNADENLFEPPPRDRSEESPKEEIGIVHDLTESLLNINGLTVITEKEVERLTELAVGLARGGGESREGALVLLKVLQRVRPKSSTIENAILEAENV</sequence>
<name>A0A1H9X060_9RHOB</name>
<dbReference type="InterPro" id="IPR027417">
    <property type="entry name" value="P-loop_NTPase"/>
</dbReference>
<organism evidence="1 2">
    <name type="scientific">Tranquillimonas rosea</name>
    <dbReference type="NCBI Taxonomy" id="641238"/>
    <lineage>
        <taxon>Bacteria</taxon>
        <taxon>Pseudomonadati</taxon>
        <taxon>Pseudomonadota</taxon>
        <taxon>Alphaproteobacteria</taxon>
        <taxon>Rhodobacterales</taxon>
        <taxon>Roseobacteraceae</taxon>
        <taxon>Tranquillimonas</taxon>
    </lineage>
</organism>
<keyword evidence="2" id="KW-1185">Reference proteome</keyword>
<dbReference type="STRING" id="641238.SAMN04490244_11539"/>
<dbReference type="AlphaFoldDB" id="A0A1H9X060"/>
<evidence type="ECO:0008006" key="3">
    <source>
        <dbReference type="Google" id="ProtNLM"/>
    </source>
</evidence>
<dbReference type="EMBL" id="FOGU01000015">
    <property type="protein sequence ID" value="SES39297.1"/>
    <property type="molecule type" value="Genomic_DNA"/>
</dbReference>
<dbReference type="Gene3D" id="3.40.50.300">
    <property type="entry name" value="P-loop containing nucleotide triphosphate hydrolases"/>
    <property type="match status" value="1"/>
</dbReference>
<dbReference type="Proteomes" id="UP000198885">
    <property type="component" value="Unassembled WGS sequence"/>
</dbReference>